<dbReference type="EMBL" id="QZAR01000043">
    <property type="protein sequence ID" value="THW91963.1"/>
    <property type="molecule type" value="Genomic_DNA"/>
</dbReference>
<accession>A0A4S9BHP6</accession>
<sequence length="213" mass="23839">MSCFPMTPVPYRRIESPLCQTKVTQQPSSSYHLLIHSSHLLISNKMPTNIPFTMKTRSSVQKQHEVKITHKFTTINGRRAVQLFTESINGKGSMTLFLSPRPSPKLRLGKVPRRLFTKAATPPCLLHHGPQAEDDEKPMVWTTSSLTDSEMSDAQTTSSNHLADKNIAAVDDRMDIDSAESDVTMAGIESEALAEVDVKMEDFDDEHVDIEMK</sequence>
<comment type="caution">
    <text evidence="1">The sequence shown here is derived from an EMBL/GenBank/DDBJ whole genome shotgun (WGS) entry which is preliminary data.</text>
</comment>
<evidence type="ECO:0000313" key="2">
    <source>
        <dbReference type="Proteomes" id="UP000304928"/>
    </source>
</evidence>
<evidence type="ECO:0000313" key="1">
    <source>
        <dbReference type="EMBL" id="THW91963.1"/>
    </source>
</evidence>
<gene>
    <name evidence="1" type="ORF">D6D15_03534</name>
</gene>
<dbReference type="AlphaFoldDB" id="A0A4S9BHP6"/>
<protein>
    <submittedName>
        <fullName evidence="1">Uncharacterized protein</fullName>
    </submittedName>
</protein>
<organism evidence="1 2">
    <name type="scientific">Aureobasidium pullulans</name>
    <name type="common">Black yeast</name>
    <name type="synonym">Pullularia pullulans</name>
    <dbReference type="NCBI Taxonomy" id="5580"/>
    <lineage>
        <taxon>Eukaryota</taxon>
        <taxon>Fungi</taxon>
        <taxon>Dikarya</taxon>
        <taxon>Ascomycota</taxon>
        <taxon>Pezizomycotina</taxon>
        <taxon>Dothideomycetes</taxon>
        <taxon>Dothideomycetidae</taxon>
        <taxon>Dothideales</taxon>
        <taxon>Saccotheciaceae</taxon>
        <taxon>Aureobasidium</taxon>
    </lineage>
</organism>
<name>A0A4S9BHP6_AURPU</name>
<proteinExistence type="predicted"/>
<dbReference type="Proteomes" id="UP000304928">
    <property type="component" value="Unassembled WGS sequence"/>
</dbReference>
<reference evidence="1 2" key="1">
    <citation type="submission" date="2018-10" db="EMBL/GenBank/DDBJ databases">
        <title>Fifty Aureobasidium pullulans genomes reveal a recombining polyextremotolerant generalist.</title>
        <authorList>
            <person name="Gostincar C."/>
            <person name="Turk M."/>
            <person name="Zajc J."/>
            <person name="Gunde-Cimerman N."/>
        </authorList>
    </citation>
    <scope>NUCLEOTIDE SEQUENCE [LARGE SCALE GENOMIC DNA]</scope>
    <source>
        <strain evidence="1 2">EXF-10507</strain>
    </source>
</reference>